<dbReference type="EMBL" id="LKCN02000001">
    <property type="protein sequence ID" value="RCI16053.1"/>
    <property type="molecule type" value="Genomic_DNA"/>
</dbReference>
<dbReference type="PROSITE" id="PS00455">
    <property type="entry name" value="AMP_BINDING"/>
    <property type="match status" value="1"/>
</dbReference>
<accession>A0A367LNN9</accession>
<gene>
    <name evidence="6" type="ORF">L249_2077</name>
</gene>
<feature type="repeat" description="TPR" evidence="2">
    <location>
        <begin position="522"/>
        <end position="555"/>
    </location>
</feature>
<dbReference type="InterPro" id="IPR005914">
    <property type="entry name" value="Acac_CoA_synth"/>
</dbReference>
<dbReference type="OrthoDB" id="10253869at2759"/>
<dbReference type="STRING" id="1330021.A0A367LNN9"/>
<feature type="compositionally biased region" description="Basic residues" evidence="3">
    <location>
        <begin position="138"/>
        <end position="149"/>
    </location>
</feature>
<evidence type="ECO:0000256" key="1">
    <source>
        <dbReference type="ARBA" id="ARBA00006432"/>
    </source>
</evidence>
<dbReference type="GO" id="GO:0030729">
    <property type="term" value="F:acetoacetate-CoA ligase activity"/>
    <property type="evidence" value="ECO:0007669"/>
    <property type="project" value="InterPro"/>
</dbReference>
<dbReference type="InterPro" id="IPR032387">
    <property type="entry name" value="ACAS_N"/>
</dbReference>
<feature type="compositionally biased region" description="Basic and acidic residues" evidence="3">
    <location>
        <begin position="593"/>
        <end position="612"/>
    </location>
</feature>
<dbReference type="Pfam" id="PF16177">
    <property type="entry name" value="ACAS_N"/>
    <property type="match status" value="1"/>
</dbReference>
<feature type="domain" description="AMP-dependent synthetase/ligase" evidence="4">
    <location>
        <begin position="780"/>
        <end position="1176"/>
    </location>
</feature>
<protein>
    <recommendedName>
        <fullName evidence="8">AMP-dependent synthetase/ligase domain-containing protein</fullName>
    </recommendedName>
</protein>
<dbReference type="Gene3D" id="3.40.50.12780">
    <property type="entry name" value="N-terminal domain of ligase-like"/>
    <property type="match status" value="1"/>
</dbReference>
<evidence type="ECO:0000313" key="7">
    <source>
        <dbReference type="Proteomes" id="UP000253664"/>
    </source>
</evidence>
<dbReference type="Pfam" id="PF00501">
    <property type="entry name" value="AMP-binding"/>
    <property type="match status" value="1"/>
</dbReference>
<dbReference type="PROSITE" id="PS50005">
    <property type="entry name" value="TPR"/>
    <property type="match status" value="2"/>
</dbReference>
<sequence>MLSVPPSPVSPVKLAYPVPPHSPQSTTTTPLHSMDTFLREWRQDALNKAQYDSAIFIGDKLLALTKDDQDAFWLAQVHFATGNYTRAQAFLAKQDLVTRSPSCRYLAGHCLIKQNRFEEALSLLGERNPTHLISNASNKRKAQPRQGRPRNHDAGSSANRRFEAAMCFLRGICYAKQNAFDRAKECYKDAVRIDVQCFEAFQQLMKNSLLSPDEEWQFLESLDFDAITVSGDVSSSQEAADFTKMLYTTRLSKYRNPAAFETAYDSLSTHYHLATNPDLQLARADLLYTQCRYRDALAVTSAVLQDDKYNFSIYPVHLACLYELEMKNLLFLVAHDLADSHPEEPCTWLAVGIYYLAIDKIPEARRYFSKASMMDAHFGPAWIGFAHTFAAEGEHDQAISAYSTAARLFMGTHLPQVFLGMQNHALNNMTLAEEFLKTAYGLCKTDPLLLNEMGIVKYHQDKPKEAVQYFSAALKMADDMDSEPSAWLSARTNLGHSFRRLRHFNRALAEFDEVLRLGGKDAAIFSAKGLILMEQNRPDEAVGVLHQALAINPQDSIATELLNRALEETAFDSADDEVDDELAEFEQRLERSKAEATRRLNGDGKGKGRQGDEGEEEDDERGESLMEMTDDDLTNTPGWFVVWWRALYTRDKVGYETNQPRSSLPCSYLSLSLSPLWEHANPKDTNMWRFMQDSNRRYGLNLRNYWDLYNWSCDQRSQFYRQLWEYQDWIHEGSYARVVDEAAPIPSLPAWFEGVRLNVAENFLWTAAPHDRSVPSTHVKHDDKTALTEVREGNSDVVHVTFGQLRRRVARLAGAMKAAGLSKGDRVVMVGANSCQTLVVFLATLWLGAIFSSSSTDMGVSGLLQRLSLIRPKVRAVCSRTEALSDIGQLVFFDDGAVYNGSVFDLRDKIRAVVQGLDIKDPVRIIAVPRFVDRPYDASAIAKTETLEQFLKATADQQPPPPMQRLGFQDPVIIYFSSGTTGVPKAIVHAGGPMLVSVMKEYSLHANLSPGHTGLQYTTTGWVMYLMSVMIIAAGGRAVLYDGSPFVPDPTVLLRVVEQQRVNFLGIGPRWMTELKKRNIRPREVADLSSLDIVGSTGTVLPDHLFHWFYDEAFPKRTQLMNLSGGTDIVGSFATVNPLLPLYAGGCVAPTLGMKIQVFSEEGKPVPDGEAGDLVATEAFPNVPPFFWGDTQPSPGEKYYGSYFQRFPDVWTHGDLIAFHPVTKAVVFLGRSDGVLNPSGVRFGSAEIYDVVERRFADDVLDSLCVGQRREADADESVVLFLVMRPGRRFTPELVSRLKQAIGRHLSKRHVPKYVFEAPELPTTVNGKKVEVPVKAIISGKNITPSGTLLNPQSLDFFYRFQRIEDMSRNKRVFITMLNQTDRTLFPNAVLKQRFRRSQLVVSCTFFIDDNVKRRRST</sequence>
<dbReference type="SMART" id="SM00028">
    <property type="entry name" value="TPR"/>
    <property type="match status" value="7"/>
</dbReference>
<evidence type="ECO:0008006" key="8">
    <source>
        <dbReference type="Google" id="ProtNLM"/>
    </source>
</evidence>
<dbReference type="SUPFAM" id="SSF48452">
    <property type="entry name" value="TPR-like"/>
    <property type="match status" value="2"/>
</dbReference>
<dbReference type="Pfam" id="PF12895">
    <property type="entry name" value="ANAPC3"/>
    <property type="match status" value="1"/>
</dbReference>
<dbReference type="PANTHER" id="PTHR42921">
    <property type="entry name" value="ACETOACETYL-COA SYNTHETASE"/>
    <property type="match status" value="1"/>
</dbReference>
<feature type="region of interest" description="Disordered" evidence="3">
    <location>
        <begin position="133"/>
        <end position="157"/>
    </location>
</feature>
<feature type="region of interest" description="Disordered" evidence="3">
    <location>
        <begin position="593"/>
        <end position="630"/>
    </location>
</feature>
<evidence type="ECO:0000256" key="3">
    <source>
        <dbReference type="SAM" id="MobiDB-lite"/>
    </source>
</evidence>
<proteinExistence type="inferred from homology"/>
<dbReference type="InterPro" id="IPR011990">
    <property type="entry name" value="TPR-like_helical_dom_sf"/>
</dbReference>
<dbReference type="InterPro" id="IPR000873">
    <property type="entry name" value="AMP-dep_synth/lig_dom"/>
</dbReference>
<reference evidence="6 7" key="1">
    <citation type="journal article" date="2015" name="BMC Genomics">
        <title>Insights from the genome of Ophiocordyceps polyrhachis-furcata to pathogenicity and host specificity in insect fungi.</title>
        <authorList>
            <person name="Wichadakul D."/>
            <person name="Kobmoo N."/>
            <person name="Ingsriswang S."/>
            <person name="Tangphatsornruang S."/>
            <person name="Chantasingh D."/>
            <person name="Luangsa-ard J.J."/>
            <person name="Eurwilaichitr L."/>
        </authorList>
    </citation>
    <scope>NUCLEOTIDE SEQUENCE [LARGE SCALE GENOMIC DNA]</scope>
    <source>
        <strain evidence="6 7">BCC 54312</strain>
    </source>
</reference>
<dbReference type="InterPro" id="IPR019734">
    <property type="entry name" value="TPR_rpt"/>
</dbReference>
<keyword evidence="2" id="KW-0802">TPR repeat</keyword>
<organism evidence="6 7">
    <name type="scientific">Ophiocordyceps polyrhachis-furcata BCC 54312</name>
    <dbReference type="NCBI Taxonomy" id="1330021"/>
    <lineage>
        <taxon>Eukaryota</taxon>
        <taxon>Fungi</taxon>
        <taxon>Dikarya</taxon>
        <taxon>Ascomycota</taxon>
        <taxon>Pezizomycotina</taxon>
        <taxon>Sordariomycetes</taxon>
        <taxon>Hypocreomycetidae</taxon>
        <taxon>Hypocreales</taxon>
        <taxon>Ophiocordycipitaceae</taxon>
        <taxon>Ophiocordyceps</taxon>
    </lineage>
</organism>
<dbReference type="Proteomes" id="UP000253664">
    <property type="component" value="Unassembled WGS sequence"/>
</dbReference>
<evidence type="ECO:0000259" key="5">
    <source>
        <dbReference type="Pfam" id="PF16177"/>
    </source>
</evidence>
<dbReference type="InterPro" id="IPR042099">
    <property type="entry name" value="ANL_N_sf"/>
</dbReference>
<dbReference type="PANTHER" id="PTHR42921:SF4">
    <property type="entry name" value="ACETOACETYL-COA SYNTHASE (AFU_ORTHOLOGUE AFUA_8G04770)"/>
    <property type="match status" value="1"/>
</dbReference>
<dbReference type="GO" id="GO:0006629">
    <property type="term" value="P:lipid metabolic process"/>
    <property type="evidence" value="ECO:0007669"/>
    <property type="project" value="InterPro"/>
</dbReference>
<feature type="domain" description="Acetyl-coenzyme A synthetase N-terminal" evidence="5">
    <location>
        <begin position="705"/>
        <end position="762"/>
    </location>
</feature>
<dbReference type="InterPro" id="IPR045851">
    <property type="entry name" value="AMP-bd_C_sf"/>
</dbReference>
<dbReference type="Pfam" id="PF13432">
    <property type="entry name" value="TPR_16"/>
    <property type="match status" value="1"/>
</dbReference>
<dbReference type="Pfam" id="PF13181">
    <property type="entry name" value="TPR_8"/>
    <property type="match status" value="1"/>
</dbReference>
<dbReference type="SUPFAM" id="SSF56801">
    <property type="entry name" value="Acetyl-CoA synthetase-like"/>
    <property type="match status" value="1"/>
</dbReference>
<keyword evidence="7" id="KW-1185">Reference proteome</keyword>
<dbReference type="InterPro" id="IPR020845">
    <property type="entry name" value="AMP-binding_CS"/>
</dbReference>
<evidence type="ECO:0000313" key="6">
    <source>
        <dbReference type="EMBL" id="RCI16053.1"/>
    </source>
</evidence>
<name>A0A367LNN9_9HYPO</name>
<comment type="caution">
    <text evidence="6">The sequence shown here is derived from an EMBL/GenBank/DDBJ whole genome shotgun (WGS) entry which is preliminary data.</text>
</comment>
<evidence type="ECO:0000259" key="4">
    <source>
        <dbReference type="Pfam" id="PF00501"/>
    </source>
</evidence>
<dbReference type="Gene3D" id="1.25.40.10">
    <property type="entry name" value="Tetratricopeptide repeat domain"/>
    <property type="match status" value="1"/>
</dbReference>
<comment type="similarity">
    <text evidence="1">Belongs to the ATP-dependent AMP-binding enzyme family.</text>
</comment>
<feature type="repeat" description="TPR" evidence="2">
    <location>
        <begin position="488"/>
        <end position="521"/>
    </location>
</feature>
<dbReference type="Gene3D" id="3.30.300.30">
    <property type="match status" value="1"/>
</dbReference>
<evidence type="ECO:0000256" key="2">
    <source>
        <dbReference type="PROSITE-ProRule" id="PRU00339"/>
    </source>
</evidence>
<feature type="region of interest" description="Disordered" evidence="3">
    <location>
        <begin position="1"/>
        <end position="30"/>
    </location>
</feature>
<dbReference type="NCBIfam" id="TIGR01217">
    <property type="entry name" value="ac_ac_CoA_syn"/>
    <property type="match status" value="1"/>
</dbReference>